<protein>
    <recommendedName>
        <fullName evidence="1">DUF4046 domain-containing protein</fullName>
    </recommendedName>
</protein>
<geneLocation type="plasmid" evidence="2 4">
    <name>unnamed3</name>
</geneLocation>
<accession>A0A9X6V5E9</accession>
<dbReference type="EMBL" id="NTUS01000171">
    <property type="protein sequence ID" value="PFA87967.1"/>
    <property type="molecule type" value="Genomic_DNA"/>
</dbReference>
<name>A0A9X6V5E9_BACTU</name>
<feature type="domain" description="DUF4046" evidence="1">
    <location>
        <begin position="238"/>
        <end position="318"/>
    </location>
</feature>
<gene>
    <name evidence="2" type="ORF">B4918_33165</name>
    <name evidence="3" type="ORF">CN398_30985</name>
</gene>
<dbReference type="EMBL" id="CP020005">
    <property type="protein sequence ID" value="AQY42698.1"/>
    <property type="molecule type" value="Genomic_DNA"/>
</dbReference>
<dbReference type="RefSeq" id="WP_003308422.1">
    <property type="nucleotide sequence ID" value="NZ_CAKJXA010000053.1"/>
</dbReference>
<dbReference type="Pfam" id="PF13255">
    <property type="entry name" value="DUF4046"/>
    <property type="match status" value="3"/>
</dbReference>
<evidence type="ECO:0000313" key="3">
    <source>
        <dbReference type="EMBL" id="PFA87967.1"/>
    </source>
</evidence>
<reference evidence="2 4" key="1">
    <citation type="submission" date="2017-03" db="EMBL/GenBank/DDBJ databases">
        <title>Complete genome sequence of Bacillus thuringiensis L-7601, a novel melanin producing strain.</title>
        <authorList>
            <person name="Cai J."/>
            <person name="Cao Z."/>
            <person name="Tan T."/>
        </authorList>
    </citation>
    <scope>NUCLEOTIDE SEQUENCE [LARGE SCALE GENOMIC DNA]</scope>
    <source>
        <strain evidence="2 4">L-7601</strain>
        <plasmid evidence="2 4">unnamed3</plasmid>
    </source>
</reference>
<keyword evidence="2" id="KW-0614">Plasmid</keyword>
<feature type="domain" description="DUF4046" evidence="1">
    <location>
        <begin position="9"/>
        <end position="94"/>
    </location>
</feature>
<evidence type="ECO:0000313" key="2">
    <source>
        <dbReference type="EMBL" id="AQY42698.1"/>
    </source>
</evidence>
<sequence>MKKVRGIKIEEIFQEILDGKRFRFPPNTWKGDNSIELARRVTKYLIEEKLKWDEQDIKQNWSTPLIVKSRLRGLVKQVYQNSPFKMLDDAYPNHFKEWELNMTPLNFWTKEKALEVLQYVIEEKENLSCYELLDVYGQKWLSQQKLGSPLRVLWEGSPYAMINDLYPGVFKEWQFQMVPNKFWTKEKAREALRWTIEEKEKISQKKLIKIYDLNWLKNHGLGGACTLIWNGDTYAMINDLYPNCFKEWEFKVAPNDFWTKEKAREALRWIIEEKEMITEEQLLRVYTSRWVKKRKLGTPLVRYWQGSPYAMINDLYPQRYTKDMFKSYRYK</sequence>
<dbReference type="Proteomes" id="UP000191057">
    <property type="component" value="Plasmid unnamed3"/>
</dbReference>
<proteinExistence type="predicted"/>
<dbReference type="InterPro" id="IPR025119">
    <property type="entry name" value="DUF4046"/>
</dbReference>
<reference evidence="3 5" key="2">
    <citation type="submission" date="2017-09" db="EMBL/GenBank/DDBJ databases">
        <title>Large-scale bioinformatics analysis of Bacillus genomes uncovers conserved roles of natural products in bacterial physiology.</title>
        <authorList>
            <consortium name="Agbiome Team Llc"/>
            <person name="Bleich R.M."/>
            <person name="Kirk G.J."/>
            <person name="Santa Maria K.C."/>
            <person name="Allen S.E."/>
            <person name="Farag S."/>
            <person name="Shank E.A."/>
            <person name="Bowers A."/>
        </authorList>
    </citation>
    <scope>NUCLEOTIDE SEQUENCE [LARGE SCALE GENOMIC DNA]</scope>
    <source>
        <strain evidence="3 5">AFS015413</strain>
    </source>
</reference>
<evidence type="ECO:0000313" key="5">
    <source>
        <dbReference type="Proteomes" id="UP000220397"/>
    </source>
</evidence>
<dbReference type="Proteomes" id="UP000220397">
    <property type="component" value="Unassembled WGS sequence"/>
</dbReference>
<evidence type="ECO:0000259" key="1">
    <source>
        <dbReference type="Pfam" id="PF13255"/>
    </source>
</evidence>
<evidence type="ECO:0000313" key="4">
    <source>
        <dbReference type="Proteomes" id="UP000191057"/>
    </source>
</evidence>
<feature type="domain" description="DUF4046" evidence="1">
    <location>
        <begin position="100"/>
        <end position="170"/>
    </location>
</feature>
<dbReference type="AlphaFoldDB" id="A0A9X6V5E9"/>
<organism evidence="3 5">
    <name type="scientific">Bacillus thuringiensis</name>
    <dbReference type="NCBI Taxonomy" id="1428"/>
    <lineage>
        <taxon>Bacteria</taxon>
        <taxon>Bacillati</taxon>
        <taxon>Bacillota</taxon>
        <taxon>Bacilli</taxon>
        <taxon>Bacillales</taxon>
        <taxon>Bacillaceae</taxon>
        <taxon>Bacillus</taxon>
        <taxon>Bacillus cereus group</taxon>
    </lineage>
</organism>